<feature type="domain" description="Carboxymuconolactone decarboxylase-like" evidence="2">
    <location>
        <begin position="41"/>
        <end position="123"/>
    </location>
</feature>
<dbReference type="InterPro" id="IPR029032">
    <property type="entry name" value="AhpD-like"/>
</dbReference>
<evidence type="ECO:0000313" key="3">
    <source>
        <dbReference type="EMBL" id="MFD0851054.1"/>
    </source>
</evidence>
<name>A0ABW3C9B2_9ACTN</name>
<evidence type="ECO:0000256" key="1">
    <source>
        <dbReference type="SAM" id="MobiDB-lite"/>
    </source>
</evidence>
<accession>A0ABW3C9B2</accession>
<evidence type="ECO:0000313" key="4">
    <source>
        <dbReference type="Proteomes" id="UP001597083"/>
    </source>
</evidence>
<dbReference type="InterPro" id="IPR003779">
    <property type="entry name" value="CMD-like"/>
</dbReference>
<dbReference type="Pfam" id="PF02627">
    <property type="entry name" value="CMD"/>
    <property type="match status" value="1"/>
</dbReference>
<organism evidence="3 4">
    <name type="scientific">Actinomadura adrarensis</name>
    <dbReference type="NCBI Taxonomy" id="1819600"/>
    <lineage>
        <taxon>Bacteria</taxon>
        <taxon>Bacillati</taxon>
        <taxon>Actinomycetota</taxon>
        <taxon>Actinomycetes</taxon>
        <taxon>Streptosporangiales</taxon>
        <taxon>Thermomonosporaceae</taxon>
        <taxon>Actinomadura</taxon>
    </lineage>
</organism>
<feature type="region of interest" description="Disordered" evidence="1">
    <location>
        <begin position="181"/>
        <end position="206"/>
    </location>
</feature>
<sequence length="206" mass="23767">MPRIGYVPLESMDERMQAEMRRCAREGTPRPESSAVRANAPNAFWAFTDSWEALFRKGVLDHSIKELCRVYVSRSVKCEFCGNQRSVQATTQGLLEQQYDELLNFESSDRYDERQKAALAYTEAIAWRLDVDDAFWERLHRHFTEPELVELGCFVALTFGQQSWIRLLDIGHHEYMPGTDAALAPGFETPEEQEKSRSSDGYWAKS</sequence>
<dbReference type="Gene3D" id="1.20.1290.10">
    <property type="entry name" value="AhpD-like"/>
    <property type="match status" value="1"/>
</dbReference>
<dbReference type="PANTHER" id="PTHR34846:SF10">
    <property type="entry name" value="CYTOPLASMIC PROTEIN"/>
    <property type="match status" value="1"/>
</dbReference>
<dbReference type="SUPFAM" id="SSF69118">
    <property type="entry name" value="AhpD-like"/>
    <property type="match status" value="1"/>
</dbReference>
<comment type="caution">
    <text evidence="3">The sequence shown here is derived from an EMBL/GenBank/DDBJ whole genome shotgun (WGS) entry which is preliminary data.</text>
</comment>
<reference evidence="4" key="1">
    <citation type="journal article" date="2019" name="Int. J. Syst. Evol. Microbiol.">
        <title>The Global Catalogue of Microorganisms (GCM) 10K type strain sequencing project: providing services to taxonomists for standard genome sequencing and annotation.</title>
        <authorList>
            <consortium name="The Broad Institute Genomics Platform"/>
            <consortium name="The Broad Institute Genome Sequencing Center for Infectious Disease"/>
            <person name="Wu L."/>
            <person name="Ma J."/>
        </authorList>
    </citation>
    <scope>NUCLEOTIDE SEQUENCE [LARGE SCALE GENOMIC DNA]</scope>
    <source>
        <strain evidence="4">JCM 31696</strain>
    </source>
</reference>
<gene>
    <name evidence="3" type="ORF">ACFQ07_02380</name>
</gene>
<dbReference type="Proteomes" id="UP001597083">
    <property type="component" value="Unassembled WGS sequence"/>
</dbReference>
<protein>
    <submittedName>
        <fullName evidence="3">Carboxymuconolactone decarboxylase family protein</fullName>
    </submittedName>
</protein>
<dbReference type="PANTHER" id="PTHR34846">
    <property type="entry name" value="4-CARBOXYMUCONOLACTONE DECARBOXYLASE FAMILY PROTEIN (AFU_ORTHOLOGUE AFUA_6G11590)"/>
    <property type="match status" value="1"/>
</dbReference>
<keyword evidence="4" id="KW-1185">Reference proteome</keyword>
<proteinExistence type="predicted"/>
<dbReference type="EMBL" id="JBHTIR010000240">
    <property type="protein sequence ID" value="MFD0851054.1"/>
    <property type="molecule type" value="Genomic_DNA"/>
</dbReference>
<evidence type="ECO:0000259" key="2">
    <source>
        <dbReference type="Pfam" id="PF02627"/>
    </source>
</evidence>